<reference evidence="2" key="1">
    <citation type="submission" date="2012-02" db="EMBL/GenBank/DDBJ databases">
        <title>Whole genome shotgun sequence of Gordonia otitidis NBRC 100426.</title>
        <authorList>
            <person name="Yoshida I."/>
            <person name="Hosoyama A."/>
            <person name="Tsuchikane K."/>
            <person name="Katsumata H."/>
            <person name="Yamazaki S."/>
            <person name="Fujita N."/>
        </authorList>
    </citation>
    <scope>NUCLEOTIDE SEQUENCE [LARGE SCALE GENOMIC DNA]</scope>
    <source>
        <strain evidence="2">NBRC 100426</strain>
    </source>
</reference>
<organism evidence="2 3">
    <name type="scientific">Gordonia otitidis (strain DSM 44809 / CCUG 52243 / JCM 12355 / NBRC 100426 / IFM 10032)</name>
    <dbReference type="NCBI Taxonomy" id="1108044"/>
    <lineage>
        <taxon>Bacteria</taxon>
        <taxon>Bacillati</taxon>
        <taxon>Actinomycetota</taxon>
        <taxon>Actinomycetes</taxon>
        <taxon>Mycobacteriales</taxon>
        <taxon>Gordoniaceae</taxon>
        <taxon>Gordonia</taxon>
    </lineage>
</organism>
<comment type="caution">
    <text evidence="2">The sequence shown here is derived from an EMBL/GenBank/DDBJ whole genome shotgun (WGS) entry which is preliminary data.</text>
</comment>
<dbReference type="AlphaFoldDB" id="H5TIK8"/>
<keyword evidence="1" id="KW-0812">Transmembrane</keyword>
<protein>
    <submittedName>
        <fullName evidence="2">Uncharacterized protein</fullName>
    </submittedName>
</protein>
<evidence type="ECO:0000313" key="3">
    <source>
        <dbReference type="Proteomes" id="UP000005038"/>
    </source>
</evidence>
<name>H5TIK8_GORO1</name>
<feature type="transmembrane region" description="Helical" evidence="1">
    <location>
        <begin position="35"/>
        <end position="61"/>
    </location>
</feature>
<keyword evidence="3" id="KW-1185">Reference proteome</keyword>
<evidence type="ECO:0000256" key="1">
    <source>
        <dbReference type="SAM" id="Phobius"/>
    </source>
</evidence>
<keyword evidence="1" id="KW-1133">Transmembrane helix</keyword>
<feature type="transmembrane region" description="Helical" evidence="1">
    <location>
        <begin position="73"/>
        <end position="90"/>
    </location>
</feature>
<keyword evidence="1" id="KW-0472">Membrane</keyword>
<dbReference type="Proteomes" id="UP000005038">
    <property type="component" value="Unassembled WGS sequence"/>
</dbReference>
<dbReference type="EMBL" id="BAFB01000062">
    <property type="protein sequence ID" value="GAB33316.1"/>
    <property type="molecule type" value="Genomic_DNA"/>
</dbReference>
<sequence length="92" mass="10346">MQPIEGKAAMPQRDIFTVRASFLSYKWEFADCPFVVYRLMTFAVFVVQCLLLVGAVAVVVWSVNTMIDAGRAQFWPCAAMMAAVYTLLTSRK</sequence>
<accession>H5TIK8</accession>
<proteinExistence type="predicted"/>
<evidence type="ECO:0000313" key="2">
    <source>
        <dbReference type="EMBL" id="GAB33316.1"/>
    </source>
</evidence>
<dbReference type="STRING" id="1108044.GOOTI_062_00090"/>
<gene>
    <name evidence="2" type="ORF">GOOTI_062_00090</name>
</gene>